<evidence type="ECO:0000313" key="2">
    <source>
        <dbReference type="Proteomes" id="UP001180020"/>
    </source>
</evidence>
<proteinExistence type="predicted"/>
<protein>
    <submittedName>
        <fullName evidence="1">Uncharacterized protein</fullName>
    </submittedName>
</protein>
<dbReference type="Proteomes" id="UP001180020">
    <property type="component" value="Unassembled WGS sequence"/>
</dbReference>
<reference evidence="1" key="1">
    <citation type="journal article" date="2023" name="Nat. Commun.">
        <title>Diploid and tetraploid genomes of Acorus and the evolution of monocots.</title>
        <authorList>
            <person name="Ma L."/>
            <person name="Liu K.W."/>
            <person name="Li Z."/>
            <person name="Hsiao Y.Y."/>
            <person name="Qi Y."/>
            <person name="Fu T."/>
            <person name="Tang G.D."/>
            <person name="Zhang D."/>
            <person name="Sun W.H."/>
            <person name="Liu D.K."/>
            <person name="Li Y."/>
            <person name="Chen G.Z."/>
            <person name="Liu X.D."/>
            <person name="Liao X.Y."/>
            <person name="Jiang Y.T."/>
            <person name="Yu X."/>
            <person name="Hao Y."/>
            <person name="Huang J."/>
            <person name="Zhao X.W."/>
            <person name="Ke S."/>
            <person name="Chen Y.Y."/>
            <person name="Wu W.L."/>
            <person name="Hsu J.L."/>
            <person name="Lin Y.F."/>
            <person name="Huang M.D."/>
            <person name="Li C.Y."/>
            <person name="Huang L."/>
            <person name="Wang Z.W."/>
            <person name="Zhao X."/>
            <person name="Zhong W.Y."/>
            <person name="Peng D.H."/>
            <person name="Ahmad S."/>
            <person name="Lan S."/>
            <person name="Zhang J.S."/>
            <person name="Tsai W.C."/>
            <person name="Van de Peer Y."/>
            <person name="Liu Z.J."/>
        </authorList>
    </citation>
    <scope>NUCLEOTIDE SEQUENCE</scope>
    <source>
        <strain evidence="1">CP</strain>
    </source>
</reference>
<dbReference type="AlphaFoldDB" id="A0AAV9DLH0"/>
<dbReference type="EMBL" id="JAUJYO010000012">
    <property type="protein sequence ID" value="KAK1301751.1"/>
    <property type="molecule type" value="Genomic_DNA"/>
</dbReference>
<comment type="caution">
    <text evidence="1">The sequence shown here is derived from an EMBL/GenBank/DDBJ whole genome shotgun (WGS) entry which is preliminary data.</text>
</comment>
<name>A0AAV9DLH0_ACOCL</name>
<gene>
    <name evidence="1" type="ORF">QJS10_CPB12g01648</name>
</gene>
<accession>A0AAV9DLH0</accession>
<reference evidence="1" key="2">
    <citation type="submission" date="2023-06" db="EMBL/GenBank/DDBJ databases">
        <authorList>
            <person name="Ma L."/>
            <person name="Liu K.-W."/>
            <person name="Li Z."/>
            <person name="Hsiao Y.-Y."/>
            <person name="Qi Y."/>
            <person name="Fu T."/>
            <person name="Tang G."/>
            <person name="Zhang D."/>
            <person name="Sun W.-H."/>
            <person name="Liu D.-K."/>
            <person name="Li Y."/>
            <person name="Chen G.-Z."/>
            <person name="Liu X.-D."/>
            <person name="Liao X.-Y."/>
            <person name="Jiang Y.-T."/>
            <person name="Yu X."/>
            <person name="Hao Y."/>
            <person name="Huang J."/>
            <person name="Zhao X.-W."/>
            <person name="Ke S."/>
            <person name="Chen Y.-Y."/>
            <person name="Wu W.-L."/>
            <person name="Hsu J.-L."/>
            <person name="Lin Y.-F."/>
            <person name="Huang M.-D."/>
            <person name="Li C.-Y."/>
            <person name="Huang L."/>
            <person name="Wang Z.-W."/>
            <person name="Zhao X."/>
            <person name="Zhong W.-Y."/>
            <person name="Peng D.-H."/>
            <person name="Ahmad S."/>
            <person name="Lan S."/>
            <person name="Zhang J.-S."/>
            <person name="Tsai W.-C."/>
            <person name="Van De Peer Y."/>
            <person name="Liu Z.-J."/>
        </authorList>
    </citation>
    <scope>NUCLEOTIDE SEQUENCE</scope>
    <source>
        <strain evidence="1">CP</strain>
        <tissue evidence="1">Leaves</tissue>
    </source>
</reference>
<keyword evidence="2" id="KW-1185">Reference proteome</keyword>
<organism evidence="1 2">
    <name type="scientific">Acorus calamus</name>
    <name type="common">Sweet flag</name>
    <dbReference type="NCBI Taxonomy" id="4465"/>
    <lineage>
        <taxon>Eukaryota</taxon>
        <taxon>Viridiplantae</taxon>
        <taxon>Streptophyta</taxon>
        <taxon>Embryophyta</taxon>
        <taxon>Tracheophyta</taxon>
        <taxon>Spermatophyta</taxon>
        <taxon>Magnoliopsida</taxon>
        <taxon>Liliopsida</taxon>
        <taxon>Acoraceae</taxon>
        <taxon>Acorus</taxon>
    </lineage>
</organism>
<sequence length="51" mass="5927">MDLHLGTSHSPMRFDYAIDPLPFALWGHHQKGPLKAFRAWDFYVSDKVPND</sequence>
<evidence type="ECO:0000313" key="1">
    <source>
        <dbReference type="EMBL" id="KAK1301751.1"/>
    </source>
</evidence>